<keyword evidence="4" id="KW-1185">Reference proteome</keyword>
<dbReference type="InterPro" id="IPR000587">
    <property type="entry name" value="Creatinase_N"/>
</dbReference>
<dbReference type="CDD" id="cd01066">
    <property type="entry name" value="APP_MetAP"/>
    <property type="match status" value="1"/>
</dbReference>
<name>A0ABN0VWA5_9BACI</name>
<evidence type="ECO:0000313" key="4">
    <source>
        <dbReference type="Proteomes" id="UP001500782"/>
    </source>
</evidence>
<dbReference type="RefSeq" id="WP_343796390.1">
    <property type="nucleotide sequence ID" value="NZ_BAAADJ010000005.1"/>
</dbReference>
<feature type="domain" description="Peptidase M24" evidence="1">
    <location>
        <begin position="160"/>
        <end position="374"/>
    </location>
</feature>
<proteinExistence type="predicted"/>
<evidence type="ECO:0000259" key="2">
    <source>
        <dbReference type="Pfam" id="PF01321"/>
    </source>
</evidence>
<feature type="domain" description="Creatinase N-terminal" evidence="2">
    <location>
        <begin position="13"/>
        <end position="153"/>
    </location>
</feature>
<dbReference type="PANTHER" id="PTHR46112:SF2">
    <property type="entry name" value="XAA-PRO AMINOPEPTIDASE P-RELATED"/>
    <property type="match status" value="1"/>
</dbReference>
<sequence>MRLAISKEEILQRQQKLYQKLTNEKIDGSVLFSVTDIFYLTGFHFRPSERPIALILDPNQQTHLLVPHLEYDHAKEYAYVDHVHYYPEYPGLRHPMEYLKEILIENKFEGKVVGLDAAGYGSAKGYRGPKVADLLTPEKFESIAGWVEEMRFVKSEAEIELIKESCRWGNLAHRLLQKYSKPGLSEIEITSKASTEATMAMIETLGPDYKPHGRTAYAIFRGQVGKMSAFPHAVTQNLILKKGDTLVTGAAADVWGYHSELERTMFVQEVSKEQEKYFQHMYEAQEVAFNAIKPGIPCSDVEKQVQAYFKESGITHLVSHHTGHNIGLLGHEAPFLDLGDHTIIQPGMVFTVEPGIYVRGLGGFRHSDTVLVTDDGIEMLTYYPRDIESMICQ</sequence>
<dbReference type="PANTHER" id="PTHR46112">
    <property type="entry name" value="AMINOPEPTIDASE"/>
    <property type="match status" value="1"/>
</dbReference>
<dbReference type="InterPro" id="IPR036005">
    <property type="entry name" value="Creatinase/aminopeptidase-like"/>
</dbReference>
<dbReference type="Gene3D" id="3.90.230.10">
    <property type="entry name" value="Creatinase/methionine aminopeptidase superfamily"/>
    <property type="match status" value="1"/>
</dbReference>
<dbReference type="InterPro" id="IPR050659">
    <property type="entry name" value="Peptidase_M24B"/>
</dbReference>
<dbReference type="InterPro" id="IPR000994">
    <property type="entry name" value="Pept_M24"/>
</dbReference>
<dbReference type="SUPFAM" id="SSF55920">
    <property type="entry name" value="Creatinase/aminopeptidase"/>
    <property type="match status" value="1"/>
</dbReference>
<dbReference type="Proteomes" id="UP001500782">
    <property type="component" value="Unassembled WGS sequence"/>
</dbReference>
<organism evidence="3 4">
    <name type="scientific">Bacillus carboniphilus</name>
    <dbReference type="NCBI Taxonomy" id="86663"/>
    <lineage>
        <taxon>Bacteria</taxon>
        <taxon>Bacillati</taxon>
        <taxon>Bacillota</taxon>
        <taxon>Bacilli</taxon>
        <taxon>Bacillales</taxon>
        <taxon>Bacillaceae</taxon>
        <taxon>Bacillus</taxon>
    </lineage>
</organism>
<evidence type="ECO:0000313" key="3">
    <source>
        <dbReference type="EMBL" id="GAA0318915.1"/>
    </source>
</evidence>
<gene>
    <name evidence="3" type="primary">pepQ_4</name>
    <name evidence="3" type="ORF">GCM10008967_06850</name>
</gene>
<protein>
    <submittedName>
        <fullName evidence="3">Xaa-Pro dipeptidase</fullName>
    </submittedName>
</protein>
<dbReference type="Pfam" id="PF01321">
    <property type="entry name" value="Creatinase_N"/>
    <property type="match status" value="1"/>
</dbReference>
<dbReference type="SUPFAM" id="SSF53092">
    <property type="entry name" value="Creatinase/prolidase N-terminal domain"/>
    <property type="match status" value="1"/>
</dbReference>
<reference evidence="3 4" key="1">
    <citation type="journal article" date="2019" name="Int. J. Syst. Evol. Microbiol.">
        <title>The Global Catalogue of Microorganisms (GCM) 10K type strain sequencing project: providing services to taxonomists for standard genome sequencing and annotation.</title>
        <authorList>
            <consortium name="The Broad Institute Genomics Platform"/>
            <consortium name="The Broad Institute Genome Sequencing Center for Infectious Disease"/>
            <person name="Wu L."/>
            <person name="Ma J."/>
        </authorList>
    </citation>
    <scope>NUCLEOTIDE SEQUENCE [LARGE SCALE GENOMIC DNA]</scope>
    <source>
        <strain evidence="3 4">JCM 9731</strain>
    </source>
</reference>
<comment type="caution">
    <text evidence="3">The sequence shown here is derived from an EMBL/GenBank/DDBJ whole genome shotgun (WGS) entry which is preliminary data.</text>
</comment>
<dbReference type="EMBL" id="BAAADJ010000005">
    <property type="protein sequence ID" value="GAA0318915.1"/>
    <property type="molecule type" value="Genomic_DNA"/>
</dbReference>
<evidence type="ECO:0000259" key="1">
    <source>
        <dbReference type="Pfam" id="PF00557"/>
    </source>
</evidence>
<dbReference type="Pfam" id="PF00557">
    <property type="entry name" value="Peptidase_M24"/>
    <property type="match status" value="1"/>
</dbReference>
<accession>A0ABN0VWA5</accession>
<dbReference type="Gene3D" id="3.40.350.10">
    <property type="entry name" value="Creatinase/prolidase N-terminal domain"/>
    <property type="match status" value="1"/>
</dbReference>
<dbReference type="InterPro" id="IPR029149">
    <property type="entry name" value="Creatin/AminoP/Spt16_N"/>
</dbReference>